<comment type="pathway">
    <text evidence="2">Lipid metabolism; sphingolipid metabolism.</text>
</comment>
<dbReference type="GO" id="GO:0051246">
    <property type="term" value="P:regulation of protein metabolic process"/>
    <property type="evidence" value="ECO:0007669"/>
    <property type="project" value="UniProtKB-ARBA"/>
</dbReference>
<dbReference type="GO" id="GO:0006914">
    <property type="term" value="P:autophagy"/>
    <property type="evidence" value="ECO:0007669"/>
    <property type="project" value="UniProtKB-ARBA"/>
</dbReference>
<dbReference type="InterPro" id="IPR006616">
    <property type="entry name" value="DM9_repeat"/>
</dbReference>
<evidence type="ECO:0000256" key="2">
    <source>
        <dbReference type="ARBA" id="ARBA00004760"/>
    </source>
</evidence>
<dbReference type="GO" id="GO:0042391">
    <property type="term" value="P:regulation of membrane potential"/>
    <property type="evidence" value="ECO:0007669"/>
    <property type="project" value="UniProtKB-ARBA"/>
</dbReference>
<dbReference type="GO" id="GO:0006680">
    <property type="term" value="P:glucosylceramide catabolic process"/>
    <property type="evidence" value="ECO:0007669"/>
    <property type="project" value="UniProtKB-ARBA"/>
</dbReference>
<dbReference type="GO" id="GO:0008202">
    <property type="term" value="P:steroid metabolic process"/>
    <property type="evidence" value="ECO:0007669"/>
    <property type="project" value="UniProtKB-ARBA"/>
</dbReference>
<dbReference type="GO" id="GO:0032006">
    <property type="term" value="P:regulation of TOR signaling"/>
    <property type="evidence" value="ECO:0007669"/>
    <property type="project" value="UniProtKB-ARBA"/>
</dbReference>
<dbReference type="SUPFAM" id="SSF51445">
    <property type="entry name" value="(Trans)glycosidases"/>
    <property type="match status" value="1"/>
</dbReference>
<dbReference type="Pfam" id="PF17189">
    <property type="entry name" value="Glyco_hydro_30C"/>
    <property type="match status" value="1"/>
</dbReference>
<keyword evidence="6 13" id="KW-0732">Signal</keyword>
<evidence type="ECO:0000256" key="11">
    <source>
        <dbReference type="ARBA" id="ARBA00051345"/>
    </source>
</evidence>
<dbReference type="GO" id="GO:0016758">
    <property type="term" value="F:hexosyltransferase activity"/>
    <property type="evidence" value="ECO:0007669"/>
    <property type="project" value="UniProtKB-ARBA"/>
</dbReference>
<dbReference type="Pfam" id="PF02055">
    <property type="entry name" value="Glyco_hydro_30"/>
    <property type="match status" value="1"/>
</dbReference>
<comment type="pathway">
    <text evidence="3">Sphingolipid metabolism.</text>
</comment>
<dbReference type="GO" id="GO:0005102">
    <property type="term" value="F:signaling receptor binding"/>
    <property type="evidence" value="ECO:0007669"/>
    <property type="project" value="UniProtKB-ARBA"/>
</dbReference>
<sequence length="667" mass="76248">MKFVVSLTTLLFIFQLSSFGTSDTHPERFYYWRDYAGTIPQDAVLGGRNEHGDKIYIGQAYVPNVGLIVSEIYKGLDEVEIPYHGIETIDSNIKILCANYKDLYWARMNSTNLYDRLLQKDPVIGGYEPNGRLYIGRIKENGVSKIGKITTKDIDHAVFYYNDNGIESSKTTFEMLAVPNHLIPLLLGHSLAQECQKRDYGNDGHVCVCNSTYCDTVPPPSRVEPPSYLIYTSNKAGLRFAKSEGRFIESNEISDKTIQIHPNEKYQEIFGWGGAFTDSTGVNLNSLDEPAQDNLLRAYFSNDGIEYSLCRVPIGGTDFSERGYSYDDGDEDPKLENFQLAPEDFKLKIPFIKKAQNLTWGNLRFFASVWTAPKWMKTNREYNGMWGFLRYEMYQSWADYFVKFFDKYSEQGIQFWGLVTGNEPSLAMVPFTKINSVAWTPAMLSTWVRDNLGPTIRNSSYSKIKIMMLDDQRLFLPWYPKLVLNDETTHMYVDGIAVHWYYDFLLSPRLLTETHDSFPDKFLLATEACHGWTFKYAKDIIQDVQNWVTGWVDWNMALNLQGGPTYIENFVDSPIIVNSSAGEFYKQPMFYALGHFSKFVQRGSIRLGSSTFCDKVMVVAFQRPDNATAVVILNRANKVVPVTVVDDARGSTKLNLSESSITTMLYW</sequence>
<evidence type="ECO:0000256" key="8">
    <source>
        <dbReference type="ARBA" id="ARBA00022919"/>
    </source>
</evidence>
<evidence type="ECO:0000256" key="4">
    <source>
        <dbReference type="ARBA" id="ARBA00005382"/>
    </source>
</evidence>
<evidence type="ECO:0000259" key="15">
    <source>
        <dbReference type="Pfam" id="PF17189"/>
    </source>
</evidence>
<keyword evidence="8 12" id="KW-0746">Sphingolipid metabolism</keyword>
<evidence type="ECO:0000256" key="5">
    <source>
        <dbReference type="ARBA" id="ARBA00012658"/>
    </source>
</evidence>
<evidence type="ECO:0000256" key="13">
    <source>
        <dbReference type="SAM" id="SignalP"/>
    </source>
</evidence>
<dbReference type="Gene3D" id="3.20.20.80">
    <property type="entry name" value="Glycosidases"/>
    <property type="match status" value="1"/>
</dbReference>
<dbReference type="GO" id="GO:0007040">
    <property type="term" value="P:lysosome organization"/>
    <property type="evidence" value="ECO:0007669"/>
    <property type="project" value="UniProtKB-ARBA"/>
</dbReference>
<evidence type="ECO:0000256" key="12">
    <source>
        <dbReference type="RuleBase" id="RU361188"/>
    </source>
</evidence>
<evidence type="ECO:0000256" key="1">
    <source>
        <dbReference type="ARBA" id="ARBA00001013"/>
    </source>
</evidence>
<gene>
    <name evidence="16" type="ORF">Zmor_019822</name>
</gene>
<dbReference type="Proteomes" id="UP001168821">
    <property type="component" value="Unassembled WGS sequence"/>
</dbReference>
<dbReference type="SUPFAM" id="SSF51011">
    <property type="entry name" value="Glycosyl hydrolase domain"/>
    <property type="match status" value="1"/>
</dbReference>
<evidence type="ECO:0000256" key="3">
    <source>
        <dbReference type="ARBA" id="ARBA00004991"/>
    </source>
</evidence>
<reference evidence="16" key="1">
    <citation type="journal article" date="2023" name="G3 (Bethesda)">
        <title>Whole genome assemblies of Zophobas morio and Tenebrio molitor.</title>
        <authorList>
            <person name="Kaur S."/>
            <person name="Stinson S.A."/>
            <person name="diCenzo G.C."/>
        </authorList>
    </citation>
    <scope>NUCLEOTIDE SEQUENCE</scope>
    <source>
        <strain evidence="16">QUZm001</strain>
    </source>
</reference>
<feature type="signal peptide" evidence="13">
    <location>
        <begin position="1"/>
        <end position="22"/>
    </location>
</feature>
<evidence type="ECO:0000256" key="9">
    <source>
        <dbReference type="ARBA" id="ARBA00023098"/>
    </source>
</evidence>
<dbReference type="InterPro" id="IPR033452">
    <property type="entry name" value="GH30_C"/>
</dbReference>
<dbReference type="PANTHER" id="PTHR11069:SF23">
    <property type="entry name" value="LYSOSOMAL ACID GLUCOSYLCERAMIDASE"/>
    <property type="match status" value="1"/>
</dbReference>
<accession>A0AA38I4C1</accession>
<comment type="caution">
    <text evidence="16">The sequence shown here is derived from an EMBL/GenBank/DDBJ whole genome shotgun (WGS) entry which is preliminary data.</text>
</comment>
<evidence type="ECO:0000256" key="10">
    <source>
        <dbReference type="ARBA" id="ARBA00050474"/>
    </source>
</evidence>
<dbReference type="EC" id="3.2.1.45" evidence="5 12"/>
<evidence type="ECO:0000259" key="14">
    <source>
        <dbReference type="Pfam" id="PF02055"/>
    </source>
</evidence>
<dbReference type="GO" id="GO:0010605">
    <property type="term" value="P:negative regulation of macromolecule metabolic process"/>
    <property type="evidence" value="ECO:0007669"/>
    <property type="project" value="UniProtKB-ARBA"/>
</dbReference>
<keyword evidence="7 12" id="KW-0378">Hydrolase</keyword>
<dbReference type="Pfam" id="PF11901">
    <property type="entry name" value="DM9"/>
    <property type="match status" value="1"/>
</dbReference>
<dbReference type="EMBL" id="JALNTZ010000006">
    <property type="protein sequence ID" value="KAJ3647981.1"/>
    <property type="molecule type" value="Genomic_DNA"/>
</dbReference>
<dbReference type="FunFam" id="3.20.20.80:FF:000030">
    <property type="entry name" value="Lysosomal acid glucosylceramidase"/>
    <property type="match status" value="1"/>
</dbReference>
<feature type="chain" id="PRO_5041348071" description="Glucosylceramidase" evidence="13">
    <location>
        <begin position="23"/>
        <end position="667"/>
    </location>
</feature>
<dbReference type="InterPro" id="IPR017853">
    <property type="entry name" value="GH"/>
</dbReference>
<organism evidence="16 17">
    <name type="scientific">Zophobas morio</name>
    <dbReference type="NCBI Taxonomy" id="2755281"/>
    <lineage>
        <taxon>Eukaryota</taxon>
        <taxon>Metazoa</taxon>
        <taxon>Ecdysozoa</taxon>
        <taxon>Arthropoda</taxon>
        <taxon>Hexapoda</taxon>
        <taxon>Insecta</taxon>
        <taxon>Pterygota</taxon>
        <taxon>Neoptera</taxon>
        <taxon>Endopterygota</taxon>
        <taxon>Coleoptera</taxon>
        <taxon>Polyphaga</taxon>
        <taxon>Cucujiformia</taxon>
        <taxon>Tenebrionidae</taxon>
        <taxon>Zophobas</taxon>
    </lineage>
</organism>
<feature type="domain" description="Glycosyl hydrolase family 30 TIM-barrel" evidence="14">
    <location>
        <begin position="270"/>
        <end position="600"/>
    </location>
</feature>
<dbReference type="PRINTS" id="PR00843">
    <property type="entry name" value="GLHYDRLASE30"/>
</dbReference>
<keyword evidence="9 12" id="KW-0443">Lipid metabolism</keyword>
<protein>
    <recommendedName>
        <fullName evidence="5 12">Glucosylceramidase</fullName>
        <ecNumber evidence="5 12">3.2.1.45</ecNumber>
    </recommendedName>
</protein>
<dbReference type="GO" id="GO:0004348">
    <property type="term" value="F:glucosylceramidase activity"/>
    <property type="evidence" value="ECO:0007669"/>
    <property type="project" value="UniProtKB-EC"/>
</dbReference>
<dbReference type="PANTHER" id="PTHR11069">
    <property type="entry name" value="GLUCOSYLCERAMIDASE"/>
    <property type="match status" value="1"/>
</dbReference>
<comment type="catalytic activity">
    <reaction evidence="1">
        <text>a beta-D-glucosyl-(1&lt;-&gt;1')-N-acylsphing-4-enine + H2O = an N-acylsphing-4-enine + D-glucose</text>
        <dbReference type="Rhea" id="RHEA:13269"/>
        <dbReference type="ChEBI" id="CHEBI:4167"/>
        <dbReference type="ChEBI" id="CHEBI:15377"/>
        <dbReference type="ChEBI" id="CHEBI:22801"/>
        <dbReference type="ChEBI" id="CHEBI:52639"/>
        <dbReference type="EC" id="3.2.1.45"/>
    </reaction>
    <physiologicalReaction direction="left-to-right" evidence="1">
        <dbReference type="Rhea" id="RHEA:13270"/>
    </physiologicalReaction>
</comment>
<dbReference type="AlphaFoldDB" id="A0AA38I4C1"/>
<comment type="catalytic activity">
    <reaction evidence="11">
        <text>an N-acyl-1-beta-D-glucosyl-15-methylhexadecasphing-4-enine + H2O = an N-acyl-15-methylhexadecasphing-4-enine + D-glucose</text>
        <dbReference type="Rhea" id="RHEA:34755"/>
        <dbReference type="ChEBI" id="CHEBI:4167"/>
        <dbReference type="ChEBI" id="CHEBI:15377"/>
        <dbReference type="ChEBI" id="CHEBI:70815"/>
        <dbReference type="ChEBI" id="CHEBI:70846"/>
    </reaction>
    <physiologicalReaction direction="left-to-right" evidence="11">
        <dbReference type="Rhea" id="RHEA:34756"/>
    </physiologicalReaction>
</comment>
<proteinExistence type="inferred from homology"/>
<evidence type="ECO:0000256" key="6">
    <source>
        <dbReference type="ARBA" id="ARBA00022729"/>
    </source>
</evidence>
<dbReference type="GO" id="GO:0005764">
    <property type="term" value="C:lysosome"/>
    <property type="evidence" value="ECO:0007669"/>
    <property type="project" value="UniProtKB-ARBA"/>
</dbReference>
<dbReference type="GO" id="GO:0005774">
    <property type="term" value="C:vacuolar membrane"/>
    <property type="evidence" value="ECO:0007669"/>
    <property type="project" value="UniProtKB-ARBA"/>
</dbReference>
<dbReference type="GO" id="GO:0016241">
    <property type="term" value="P:regulation of macroautophagy"/>
    <property type="evidence" value="ECO:0007669"/>
    <property type="project" value="UniProtKB-ARBA"/>
</dbReference>
<feature type="domain" description="Glycosyl hydrolase family 30 beta sandwich" evidence="15">
    <location>
        <begin position="603"/>
        <end position="664"/>
    </location>
</feature>
<evidence type="ECO:0000313" key="17">
    <source>
        <dbReference type="Proteomes" id="UP001168821"/>
    </source>
</evidence>
<comment type="similarity">
    <text evidence="4 12">Belongs to the glycosyl hydrolase 30 family.</text>
</comment>
<dbReference type="GO" id="GO:0006066">
    <property type="term" value="P:alcohol metabolic process"/>
    <property type="evidence" value="ECO:0007669"/>
    <property type="project" value="UniProtKB-ARBA"/>
</dbReference>
<evidence type="ECO:0000256" key="7">
    <source>
        <dbReference type="ARBA" id="ARBA00022801"/>
    </source>
</evidence>
<keyword evidence="12" id="KW-0326">Glycosidase</keyword>
<evidence type="ECO:0000313" key="16">
    <source>
        <dbReference type="EMBL" id="KAJ3647981.1"/>
    </source>
</evidence>
<dbReference type="InterPro" id="IPR001139">
    <property type="entry name" value="Glyco_hydro_30"/>
</dbReference>
<keyword evidence="17" id="KW-1185">Reference proteome</keyword>
<comment type="catalytic activity">
    <reaction evidence="10">
        <text>a beta-D-glucosylceramide + H2O = an N-acyl-sphingoid base + D-glucose</text>
        <dbReference type="Rhea" id="RHEA:81447"/>
        <dbReference type="ChEBI" id="CHEBI:4167"/>
        <dbReference type="ChEBI" id="CHEBI:15377"/>
        <dbReference type="ChEBI" id="CHEBI:83264"/>
        <dbReference type="ChEBI" id="CHEBI:83273"/>
    </reaction>
    <physiologicalReaction direction="left-to-right" evidence="10">
        <dbReference type="Rhea" id="RHEA:81448"/>
    </physiologicalReaction>
</comment>
<dbReference type="InterPro" id="IPR033453">
    <property type="entry name" value="Glyco_hydro_30_TIM-barrel"/>
</dbReference>
<dbReference type="GO" id="GO:0030163">
    <property type="term" value="P:protein catabolic process"/>
    <property type="evidence" value="ECO:0007669"/>
    <property type="project" value="UniProtKB-ARBA"/>
</dbReference>
<name>A0AA38I4C1_9CUCU</name>